<evidence type="ECO:0000256" key="1">
    <source>
        <dbReference type="SAM" id="Phobius"/>
    </source>
</evidence>
<dbReference type="InterPro" id="IPR011009">
    <property type="entry name" value="Kinase-like_dom_sf"/>
</dbReference>
<dbReference type="InterPro" id="IPR000719">
    <property type="entry name" value="Prot_kinase_dom"/>
</dbReference>
<evidence type="ECO:0000313" key="5">
    <source>
        <dbReference type="Proteomes" id="UP001324115"/>
    </source>
</evidence>
<dbReference type="Gene3D" id="3.80.10.10">
    <property type="entry name" value="Ribonuclease Inhibitor"/>
    <property type="match status" value="2"/>
</dbReference>
<feature type="signal peptide" evidence="2">
    <location>
        <begin position="1"/>
        <end position="28"/>
    </location>
</feature>
<keyword evidence="1" id="KW-0472">Membrane</keyword>
<gene>
    <name evidence="4" type="ORF">RGQ29_002351</name>
</gene>
<dbReference type="Pfam" id="PF00069">
    <property type="entry name" value="Pkinase"/>
    <property type="match status" value="1"/>
</dbReference>
<dbReference type="SUPFAM" id="SSF56112">
    <property type="entry name" value="Protein kinase-like (PK-like)"/>
    <property type="match status" value="1"/>
</dbReference>
<dbReference type="InterPro" id="IPR046959">
    <property type="entry name" value="PRK1-6/SRF4-like"/>
</dbReference>
<dbReference type="PROSITE" id="PS50011">
    <property type="entry name" value="PROTEIN_KINASE_DOM"/>
    <property type="match status" value="1"/>
</dbReference>
<keyword evidence="2" id="KW-0732">Signal</keyword>
<feature type="domain" description="Protein kinase" evidence="3">
    <location>
        <begin position="285"/>
        <end position="535"/>
    </location>
</feature>
<evidence type="ECO:0000256" key="2">
    <source>
        <dbReference type="SAM" id="SignalP"/>
    </source>
</evidence>
<evidence type="ECO:0000259" key="3">
    <source>
        <dbReference type="PROSITE" id="PS50011"/>
    </source>
</evidence>
<dbReference type="GO" id="GO:0005524">
    <property type="term" value="F:ATP binding"/>
    <property type="evidence" value="ECO:0007669"/>
    <property type="project" value="InterPro"/>
</dbReference>
<dbReference type="Gene3D" id="3.30.200.20">
    <property type="entry name" value="Phosphorylase Kinase, domain 1"/>
    <property type="match status" value="1"/>
</dbReference>
<dbReference type="EMBL" id="JAXUIC010000010">
    <property type="protein sequence ID" value="KAK4566111.1"/>
    <property type="molecule type" value="Genomic_DNA"/>
</dbReference>
<dbReference type="GO" id="GO:0004672">
    <property type="term" value="F:protein kinase activity"/>
    <property type="evidence" value="ECO:0007669"/>
    <property type="project" value="InterPro"/>
</dbReference>
<proteinExistence type="predicted"/>
<dbReference type="Proteomes" id="UP001324115">
    <property type="component" value="Unassembled WGS sequence"/>
</dbReference>
<name>A0AAN7E9M4_QUERU</name>
<keyword evidence="1" id="KW-0812">Transmembrane</keyword>
<dbReference type="PANTHER" id="PTHR48007:SF86">
    <property type="entry name" value="(WILD MALAYSIAN BANANA) HYPOTHETICAL PROTEIN"/>
    <property type="match status" value="1"/>
</dbReference>
<dbReference type="AlphaFoldDB" id="A0AAN7E9M4"/>
<dbReference type="InterPro" id="IPR032675">
    <property type="entry name" value="LRR_dom_sf"/>
</dbReference>
<accession>A0AAN7E9M4</accession>
<reference evidence="4 5" key="1">
    <citation type="journal article" date="2023" name="G3 (Bethesda)">
        <title>A haplotype-resolved chromosome-scale genome for Quercus rubra L. provides insights into the genetics of adaptive traits for red oak species.</title>
        <authorList>
            <person name="Kapoor B."/>
            <person name="Jenkins J."/>
            <person name="Schmutz J."/>
            <person name="Zhebentyayeva T."/>
            <person name="Kuelheim C."/>
            <person name="Coggeshall M."/>
            <person name="Heim C."/>
            <person name="Lasky J.R."/>
            <person name="Leites L."/>
            <person name="Islam-Faridi N."/>
            <person name="Romero-Severson J."/>
            <person name="DeLeo V.L."/>
            <person name="Lucas S.M."/>
            <person name="Lazic D."/>
            <person name="Gailing O."/>
            <person name="Carlson J."/>
            <person name="Staton M."/>
        </authorList>
    </citation>
    <scope>NUCLEOTIDE SEQUENCE [LARGE SCALE GENOMIC DNA]</scope>
    <source>
        <strain evidence="4">Pseudo-F2</strain>
    </source>
</reference>
<keyword evidence="1" id="KW-1133">Transmembrane helix</keyword>
<comment type="caution">
    <text evidence="4">The sequence shown here is derived from an EMBL/GenBank/DDBJ whole genome shotgun (WGS) entry which is preliminary data.</text>
</comment>
<evidence type="ECO:0000313" key="4">
    <source>
        <dbReference type="EMBL" id="KAK4566111.1"/>
    </source>
</evidence>
<protein>
    <recommendedName>
        <fullName evidence="3">Protein kinase domain-containing protein</fullName>
    </recommendedName>
</protein>
<feature type="chain" id="PRO_5042985609" description="Protein kinase domain-containing protein" evidence="2">
    <location>
        <begin position="29"/>
        <end position="563"/>
    </location>
</feature>
<dbReference type="SUPFAM" id="SSF52058">
    <property type="entry name" value="L domain-like"/>
    <property type="match status" value="1"/>
</dbReference>
<feature type="transmembrane region" description="Helical" evidence="1">
    <location>
        <begin position="209"/>
        <end position="229"/>
    </location>
</feature>
<dbReference type="Gene3D" id="1.10.510.10">
    <property type="entry name" value="Transferase(Phosphotransferase) domain 1"/>
    <property type="match status" value="1"/>
</dbReference>
<dbReference type="PANTHER" id="PTHR48007">
    <property type="entry name" value="LEUCINE-RICH REPEAT RECEPTOR-LIKE PROTEIN KINASE PXC1"/>
    <property type="match status" value="1"/>
</dbReference>
<organism evidence="4 5">
    <name type="scientific">Quercus rubra</name>
    <name type="common">Northern red oak</name>
    <name type="synonym">Quercus borealis</name>
    <dbReference type="NCBI Taxonomy" id="3512"/>
    <lineage>
        <taxon>Eukaryota</taxon>
        <taxon>Viridiplantae</taxon>
        <taxon>Streptophyta</taxon>
        <taxon>Embryophyta</taxon>
        <taxon>Tracheophyta</taxon>
        <taxon>Spermatophyta</taxon>
        <taxon>Magnoliopsida</taxon>
        <taxon>eudicotyledons</taxon>
        <taxon>Gunneridae</taxon>
        <taxon>Pentapetalae</taxon>
        <taxon>rosids</taxon>
        <taxon>fabids</taxon>
        <taxon>Fagales</taxon>
        <taxon>Fagaceae</taxon>
        <taxon>Quercus</taxon>
    </lineage>
</organism>
<sequence length="563" mass="62825">MALNDKVFTALLHIFACLFLDILEISNGSQGNMDCLKSIKNSLEDPHRYLKDSWDFSKNTEGFVLSVQLRGLRGQFPRGIKNCSSLTRLNFSSNELLGPLPLDIAKLVLNNFSSEIPKCFANCSYLNGLKLNNNQLSREILTQIDNLNHLNVPIVSNNQLLGLVPVFGSTAITAESFANNKNLCGKPLEPYPTQKHGLKFDFSFQSGFLVGYVVSAVSVMTIFVSRYVMTLSNERSTKNDNKEANQFKTYQNSLSNNDQNDAIIRPLKRNIHVINFVGMFTKMNFSIDNAIGMGKIGVMYIAILPNGSLLAVKRSHGCQSFEKQFISELLALGTLRHNNIVPLWGFCRERKEKLLTKEGTNKMLEWPSRIKIAIGIASGLAWLHRNSNSILLDKNFVPKISNFGGGKISSPEGMMFIDSNDTDSSNSSCVDNGVWEFGFVKKDVYDFGILLLELIIGKEPIQIKKNSNNLNGSLVDWITHLLSSSDLYSVIDKSLIGRGFDGEIIQFLRIACTCLNFFPTQRPTMFQLYTTISTLGERNGITNDSELLRNTEIATTSVSNEIV</sequence>
<keyword evidence="5" id="KW-1185">Reference proteome</keyword>